<dbReference type="InterPro" id="IPR016186">
    <property type="entry name" value="C-type_lectin-like/link_sf"/>
</dbReference>
<dbReference type="PANTHER" id="PTHR46784">
    <property type="entry name" value="KILLER CELL LECTIN-LIKE RECEPTOR SUBFAMILY B MEMBER 1"/>
    <property type="match status" value="1"/>
</dbReference>
<accession>A0A061HWK3</accession>
<keyword evidence="2" id="KW-1015">Disulfide bond</keyword>
<dbReference type="SUPFAM" id="SSF56436">
    <property type="entry name" value="C-type lectin-like"/>
    <property type="match status" value="1"/>
</dbReference>
<dbReference type="GO" id="GO:0005886">
    <property type="term" value="C:plasma membrane"/>
    <property type="evidence" value="ECO:0007669"/>
    <property type="project" value="TreeGrafter"/>
</dbReference>
<name>A0A061HWK3_CRIGR</name>
<dbReference type="InterPro" id="IPR051527">
    <property type="entry name" value="KLR_subfamily_B"/>
</dbReference>
<dbReference type="GO" id="GO:0038023">
    <property type="term" value="F:signaling receptor activity"/>
    <property type="evidence" value="ECO:0007669"/>
    <property type="project" value="TreeGrafter"/>
</dbReference>
<dbReference type="GO" id="GO:0030246">
    <property type="term" value="F:carbohydrate binding"/>
    <property type="evidence" value="ECO:0007669"/>
    <property type="project" value="UniProtKB-KW"/>
</dbReference>
<protein>
    <submittedName>
        <fullName evidence="3">Killer cell lectin-like receptor subfamily B member 1F-like protein</fullName>
    </submittedName>
</protein>
<feature type="non-terminal residue" evidence="3">
    <location>
        <position position="1"/>
    </location>
</feature>
<dbReference type="GO" id="GO:0042269">
    <property type="term" value="P:regulation of natural killer cell mediated cytotoxicity"/>
    <property type="evidence" value="ECO:0007669"/>
    <property type="project" value="TreeGrafter"/>
</dbReference>
<dbReference type="PANTHER" id="PTHR46784:SF1">
    <property type="entry name" value="KILLER CELL LECTIN-LIKE RECEPTOR SUBFAMILY B MEMBER 1"/>
    <property type="match status" value="1"/>
</dbReference>
<dbReference type="InterPro" id="IPR016187">
    <property type="entry name" value="CTDL_fold"/>
</dbReference>
<keyword evidence="3" id="KW-0430">Lectin</keyword>
<keyword evidence="1" id="KW-0812">Transmembrane</keyword>
<evidence type="ECO:0000313" key="3">
    <source>
        <dbReference type="EMBL" id="ERE66186.1"/>
    </source>
</evidence>
<organism evidence="3 4">
    <name type="scientific">Cricetulus griseus</name>
    <name type="common">Chinese hamster</name>
    <name type="synonym">Cricetulus barabensis griseus</name>
    <dbReference type="NCBI Taxonomy" id="10029"/>
    <lineage>
        <taxon>Eukaryota</taxon>
        <taxon>Metazoa</taxon>
        <taxon>Chordata</taxon>
        <taxon>Craniata</taxon>
        <taxon>Vertebrata</taxon>
        <taxon>Euteleostomi</taxon>
        <taxon>Mammalia</taxon>
        <taxon>Eutheria</taxon>
        <taxon>Euarchontoglires</taxon>
        <taxon>Glires</taxon>
        <taxon>Rodentia</taxon>
        <taxon>Myomorpha</taxon>
        <taxon>Muroidea</taxon>
        <taxon>Cricetidae</taxon>
        <taxon>Cricetinae</taxon>
        <taxon>Cricetulus</taxon>
    </lineage>
</organism>
<evidence type="ECO:0000256" key="2">
    <source>
        <dbReference type="ARBA" id="ARBA00023157"/>
    </source>
</evidence>
<dbReference type="Gene3D" id="3.10.100.10">
    <property type="entry name" value="Mannose-Binding Protein A, subunit A"/>
    <property type="match status" value="1"/>
</dbReference>
<sequence length="73" mass="8228">CLPVPTLASVGSETQLCWADPSFLEPDWPQCLRVQIMGTNEENSCAVISQTEVFSDFCSADNRWICQKKLKYV</sequence>
<evidence type="ECO:0000313" key="4">
    <source>
        <dbReference type="Proteomes" id="UP000030759"/>
    </source>
</evidence>
<dbReference type="EMBL" id="KE682741">
    <property type="protein sequence ID" value="ERE66186.1"/>
    <property type="molecule type" value="Genomic_DNA"/>
</dbReference>
<dbReference type="GO" id="GO:0009986">
    <property type="term" value="C:cell surface"/>
    <property type="evidence" value="ECO:0007669"/>
    <property type="project" value="TreeGrafter"/>
</dbReference>
<keyword evidence="1" id="KW-1133">Transmembrane helix</keyword>
<dbReference type="Proteomes" id="UP000030759">
    <property type="component" value="Unassembled WGS sequence"/>
</dbReference>
<reference evidence="4" key="1">
    <citation type="journal article" date="2013" name="Nat. Biotechnol.">
        <title>Chinese hamster genome sequenced from sorted chromosomes.</title>
        <authorList>
            <person name="Brinkrolf K."/>
            <person name="Rupp O."/>
            <person name="Laux H."/>
            <person name="Kollin F."/>
            <person name="Ernst W."/>
            <person name="Linke B."/>
            <person name="Kofler R."/>
            <person name="Romand S."/>
            <person name="Hesse F."/>
            <person name="Budach W.E."/>
            <person name="Galosy S."/>
            <person name="Muller D."/>
            <person name="Noll T."/>
            <person name="Wienberg J."/>
            <person name="Jostock T."/>
            <person name="Leonard M."/>
            <person name="Grillari J."/>
            <person name="Tauch A."/>
            <person name="Goesmann A."/>
            <person name="Helk B."/>
            <person name="Mott J.E."/>
            <person name="Puhler A."/>
            <person name="Borth N."/>
        </authorList>
    </citation>
    <scope>NUCLEOTIDE SEQUENCE [LARGE SCALE GENOMIC DNA]</scope>
    <source>
        <strain evidence="4">17A/GY</strain>
    </source>
</reference>
<dbReference type="AlphaFoldDB" id="A0A061HWK3"/>
<proteinExistence type="predicted"/>
<evidence type="ECO:0000256" key="1">
    <source>
        <dbReference type="ARBA" id="ARBA00022989"/>
    </source>
</evidence>
<keyword evidence="1" id="KW-0472">Membrane</keyword>
<keyword evidence="3" id="KW-0675">Receptor</keyword>
<gene>
    <name evidence="3" type="ORF">H671_8g19637</name>
</gene>